<dbReference type="Pfam" id="PF19086">
    <property type="entry name" value="Terpene_syn_C_2"/>
    <property type="match status" value="1"/>
</dbReference>
<evidence type="ECO:0000313" key="5">
    <source>
        <dbReference type="Proteomes" id="UP000324585"/>
    </source>
</evidence>
<dbReference type="OrthoDB" id="2861623at2759"/>
<organism evidence="3">
    <name type="scientific">Porphyridium purpureum</name>
    <name type="common">Red alga</name>
    <name type="synonym">Porphyridium cruentum</name>
    <dbReference type="NCBI Taxonomy" id="35688"/>
    <lineage>
        <taxon>Eukaryota</taxon>
        <taxon>Rhodophyta</taxon>
        <taxon>Bangiophyceae</taxon>
        <taxon>Porphyridiales</taxon>
        <taxon>Porphyridiaceae</taxon>
        <taxon>Porphyridium</taxon>
    </lineage>
</organism>
<dbReference type="PANTHER" id="PTHR35201:SF4">
    <property type="entry name" value="BETA-PINACENE SYNTHASE-RELATED"/>
    <property type="match status" value="1"/>
</dbReference>
<keyword evidence="2" id="KW-0456">Lyase</keyword>
<dbReference type="EC" id="4.2.3.-" evidence="2"/>
<dbReference type="GO" id="GO:0008299">
    <property type="term" value="P:isoprenoid biosynthetic process"/>
    <property type="evidence" value="ECO:0007669"/>
    <property type="project" value="UniProtKB-ARBA"/>
</dbReference>
<reference evidence="5" key="2">
    <citation type="journal article" date="2019" name="Nat. Commun.">
        <title>Expansion of phycobilisome linker gene families in mesophilic red algae.</title>
        <authorList>
            <person name="Lee J."/>
            <person name="Kim D."/>
            <person name="Bhattacharya D."/>
            <person name="Yoon H.S."/>
        </authorList>
    </citation>
    <scope>NUCLEOTIDE SEQUENCE [LARGE SCALE GENOMIC DNA]</scope>
    <source>
        <strain evidence="5">CCMP 1328</strain>
    </source>
</reference>
<accession>A0A385AJM7</accession>
<comment type="similarity">
    <text evidence="1 2">Belongs to the terpene synthase family.</text>
</comment>
<dbReference type="Proteomes" id="UP000324585">
    <property type="component" value="Unassembled WGS sequence"/>
</dbReference>
<dbReference type="GO" id="GO:0046872">
    <property type="term" value="F:metal ion binding"/>
    <property type="evidence" value="ECO:0007669"/>
    <property type="project" value="UniProtKB-KW"/>
</dbReference>
<dbReference type="GO" id="GO:0010333">
    <property type="term" value="F:terpene synthase activity"/>
    <property type="evidence" value="ECO:0007669"/>
    <property type="project" value="InterPro"/>
</dbReference>
<dbReference type="Gene3D" id="1.10.600.10">
    <property type="entry name" value="Farnesyl Diphosphate Synthase"/>
    <property type="match status" value="1"/>
</dbReference>
<dbReference type="AlphaFoldDB" id="A0A385AJM7"/>
<dbReference type="SUPFAM" id="SSF48576">
    <property type="entry name" value="Terpenoid synthases"/>
    <property type="match status" value="1"/>
</dbReference>
<evidence type="ECO:0000313" key="3">
    <source>
        <dbReference type="EMBL" id="AXN72983.1"/>
    </source>
</evidence>
<reference evidence="3" key="1">
    <citation type="submission" date="2017-10" db="EMBL/GenBank/DDBJ databases">
        <title>Terpene Synthase Gene in the Red Alga Porphyridium purpureum Encodes a Sesquiterpene Synthase and was Derived from Bacteria Through Horizontal Gene Transfer.</title>
        <authorList>
            <person name="Chen F."/>
            <person name="Chen X."/>
        </authorList>
    </citation>
    <scope>NUCLEOTIDE SEQUENCE</scope>
    <source>
        <strain evidence="3">CCMP 1328</strain>
    </source>
</reference>
<keyword evidence="2" id="KW-0460">Magnesium</keyword>
<evidence type="ECO:0000256" key="2">
    <source>
        <dbReference type="RuleBase" id="RU366034"/>
    </source>
</evidence>
<evidence type="ECO:0000313" key="4">
    <source>
        <dbReference type="EMBL" id="KAA8493343.1"/>
    </source>
</evidence>
<sequence>MVQVAEAVITSEKRIHESEEKDARPALRCDLSVQVHPHEDDAFRETLKWATSFGLIQPGSKAYAKVQRARFSMLIASTYPYVTRDQLQLMSDFALWLFAYDDASDNLKIITDTSRLAALVELEDRMIGLLQNRQGVCVAEQSYACLRACKTWPAPQPVLNIMFEEYGTDCVLIETLQDLMVRFTSWASEAWLARWTQHMEEYLLATRFERSFHLRGETMTPNEYIPRRMDFSAVNPCLDMTGAFLKLDCEMLSNNACIAELEKLCNKHISWVNDLYGLKRDVSDGTNSNLVLCILHHTKNAGAFTVQDASDIVVQSTNFVLEEFVDLSAQVPLGLESYVHAMEFWMSGSLFWHQASARYNSKE</sequence>
<protein>
    <recommendedName>
        <fullName evidence="2">Terpene synthase</fullName>
        <ecNumber evidence="2">4.2.3.-</ecNumber>
    </recommendedName>
</protein>
<keyword evidence="5" id="KW-1185">Reference proteome</keyword>
<dbReference type="EMBL" id="MG262475">
    <property type="protein sequence ID" value="AXN72983.1"/>
    <property type="molecule type" value="mRNA"/>
</dbReference>
<dbReference type="EMBL" id="VRMN01000007">
    <property type="protein sequence ID" value="KAA8493343.1"/>
    <property type="molecule type" value="Genomic_DNA"/>
</dbReference>
<evidence type="ECO:0000256" key="1">
    <source>
        <dbReference type="ARBA" id="ARBA00006333"/>
    </source>
</evidence>
<reference evidence="4" key="3">
    <citation type="submission" date="2019-09" db="EMBL/GenBank/DDBJ databases">
        <title>Expansion of phycobilisome linker gene families in mesophilic red algae.</title>
        <authorList>
            <person name="Lee J."/>
        </authorList>
    </citation>
    <scope>NUCLEOTIDE SEQUENCE [LARGE SCALE GENOMIC DNA]</scope>
    <source>
        <strain evidence="4">CCMP 1328</strain>
        <tissue evidence="4">Unicellular</tissue>
    </source>
</reference>
<keyword evidence="2" id="KW-0479">Metal-binding</keyword>
<gene>
    <name evidence="3" type="primary">TPS</name>
    <name evidence="4" type="ORF">FVE85_8788</name>
</gene>
<proteinExistence type="evidence at transcript level"/>
<comment type="cofactor">
    <cofactor evidence="2">
        <name>Mg(2+)</name>
        <dbReference type="ChEBI" id="CHEBI:18420"/>
    </cofactor>
</comment>
<dbReference type="PANTHER" id="PTHR35201">
    <property type="entry name" value="TERPENE SYNTHASE"/>
    <property type="match status" value="1"/>
</dbReference>
<name>A0A385AJM7_PORPP</name>
<dbReference type="InterPro" id="IPR008949">
    <property type="entry name" value="Isoprenoid_synthase_dom_sf"/>
</dbReference>
<dbReference type="InterPro" id="IPR034686">
    <property type="entry name" value="Terpene_cyclase-like_2"/>
</dbReference>